<evidence type="ECO:0000256" key="1">
    <source>
        <dbReference type="SAM" id="MobiDB-lite"/>
    </source>
</evidence>
<reference evidence="2" key="1">
    <citation type="journal article" date="2012" name="Nat. Biotechnol.">
        <title>Draft genome sequence of pigeonpea (Cajanus cajan), an orphan legume crop of resource-poor farmers.</title>
        <authorList>
            <person name="Varshney R.K."/>
            <person name="Chen W."/>
            <person name="Li Y."/>
            <person name="Bharti A.K."/>
            <person name="Saxena R.K."/>
            <person name="Schlueter J.A."/>
            <person name="Donoghue M.T."/>
            <person name="Azam S."/>
            <person name="Fan G."/>
            <person name="Whaley A.M."/>
            <person name="Farmer A.D."/>
            <person name="Sheridan J."/>
            <person name="Iwata A."/>
            <person name="Tuteja R."/>
            <person name="Penmetsa R.V."/>
            <person name="Wu W."/>
            <person name="Upadhyaya H.D."/>
            <person name="Yang S.P."/>
            <person name="Shah T."/>
            <person name="Saxena K.B."/>
            <person name="Michael T."/>
            <person name="McCombie W.R."/>
            <person name="Yang B."/>
            <person name="Zhang G."/>
            <person name="Yang H."/>
            <person name="Wang J."/>
            <person name="Spillane C."/>
            <person name="Cook D.R."/>
            <person name="May G.D."/>
            <person name="Xu X."/>
            <person name="Jackson S.A."/>
        </authorList>
    </citation>
    <scope>NUCLEOTIDE SEQUENCE [LARGE SCALE GENOMIC DNA]</scope>
</reference>
<proteinExistence type="predicted"/>
<feature type="region of interest" description="Disordered" evidence="1">
    <location>
        <begin position="19"/>
        <end position="131"/>
    </location>
</feature>
<protein>
    <submittedName>
        <fullName evidence="2">Uncharacterized protein</fullName>
    </submittedName>
</protein>
<keyword evidence="3" id="KW-1185">Reference proteome</keyword>
<evidence type="ECO:0000313" key="3">
    <source>
        <dbReference type="Proteomes" id="UP000075243"/>
    </source>
</evidence>
<name>A0A151RMN8_CAJCA</name>
<dbReference type="EMBL" id="KQ483653">
    <property type="protein sequence ID" value="KYP43773.1"/>
    <property type="molecule type" value="Genomic_DNA"/>
</dbReference>
<evidence type="ECO:0000313" key="2">
    <source>
        <dbReference type="EMBL" id="KYP43773.1"/>
    </source>
</evidence>
<feature type="compositionally biased region" description="Basic and acidic residues" evidence="1">
    <location>
        <begin position="20"/>
        <end position="44"/>
    </location>
</feature>
<dbReference type="Gramene" id="C.cajan_30407.t">
    <property type="protein sequence ID" value="C.cajan_30407.t.cds1"/>
    <property type="gene ID" value="C.cajan_30407"/>
</dbReference>
<gene>
    <name evidence="2" type="ORF">KK1_034752</name>
</gene>
<dbReference type="AlphaFoldDB" id="A0A151RMN8"/>
<sequence>MCVSLYILSRNNQWLKPSLRRTEKRSDSGKKSDFWEENPEEKRFLGSRTGRSAWRTARSPSSTGCSPFRTPRSARRTGRSPSRTGRSAWRTARSPSNTGRSPSSTGRFARRTGRSPSRTGRSARRTGRSQSRTGRSAAFVFLFFFKFLRFFTSDLGMSDVNLRRFLTPT</sequence>
<accession>A0A151RMN8</accession>
<feature type="compositionally biased region" description="Low complexity" evidence="1">
    <location>
        <begin position="79"/>
        <end position="88"/>
    </location>
</feature>
<organism evidence="2 3">
    <name type="scientific">Cajanus cajan</name>
    <name type="common">Pigeon pea</name>
    <name type="synonym">Cajanus indicus</name>
    <dbReference type="NCBI Taxonomy" id="3821"/>
    <lineage>
        <taxon>Eukaryota</taxon>
        <taxon>Viridiplantae</taxon>
        <taxon>Streptophyta</taxon>
        <taxon>Embryophyta</taxon>
        <taxon>Tracheophyta</taxon>
        <taxon>Spermatophyta</taxon>
        <taxon>Magnoliopsida</taxon>
        <taxon>eudicotyledons</taxon>
        <taxon>Gunneridae</taxon>
        <taxon>Pentapetalae</taxon>
        <taxon>rosids</taxon>
        <taxon>fabids</taxon>
        <taxon>Fabales</taxon>
        <taxon>Fabaceae</taxon>
        <taxon>Papilionoideae</taxon>
        <taxon>50 kb inversion clade</taxon>
        <taxon>NPAAA clade</taxon>
        <taxon>indigoferoid/millettioid clade</taxon>
        <taxon>Phaseoleae</taxon>
        <taxon>Cajanus</taxon>
    </lineage>
</organism>
<feature type="compositionally biased region" description="Polar residues" evidence="1">
    <location>
        <begin position="93"/>
        <end position="106"/>
    </location>
</feature>
<dbReference type="Proteomes" id="UP000075243">
    <property type="component" value="Unassembled WGS sequence"/>
</dbReference>